<dbReference type="FunFam" id="3.30.110.10:FF:000001">
    <property type="entry name" value="Translation initiation factor IF-3"/>
    <property type="match status" value="1"/>
</dbReference>
<dbReference type="PANTHER" id="PTHR10938:SF0">
    <property type="entry name" value="TRANSLATION INITIATION FACTOR IF-3, MITOCHONDRIAL"/>
    <property type="match status" value="1"/>
</dbReference>
<dbReference type="InterPro" id="IPR019815">
    <property type="entry name" value="Translation_initiation_fac_3_C"/>
</dbReference>
<name>K1LGK8_9LACT</name>
<keyword evidence="4" id="KW-0963">Cytoplasm</keyword>
<keyword evidence="3 4" id="KW-0648">Protein biosynthesis</keyword>
<dbReference type="FunFam" id="3.10.20.80:FF:000001">
    <property type="entry name" value="Translation initiation factor IF-3"/>
    <property type="match status" value="1"/>
</dbReference>
<dbReference type="GO" id="GO:0005829">
    <property type="term" value="C:cytosol"/>
    <property type="evidence" value="ECO:0007669"/>
    <property type="project" value="TreeGrafter"/>
</dbReference>
<dbReference type="STRING" id="883112.HMPREF9707_01494"/>
<accession>K1LGK8</accession>
<dbReference type="PROSITE" id="PS00938">
    <property type="entry name" value="IF3"/>
    <property type="match status" value="1"/>
</dbReference>
<dbReference type="Pfam" id="PF05198">
    <property type="entry name" value="IF3_N"/>
    <property type="match status" value="1"/>
</dbReference>
<reference evidence="9 10" key="1">
    <citation type="submission" date="2012-07" db="EMBL/GenBank/DDBJ databases">
        <title>The Genome Sequence of Facklamia ignava CCUG 37419.</title>
        <authorList>
            <consortium name="The Broad Institute Genome Sequencing Platform"/>
            <person name="Earl A."/>
            <person name="Ward D."/>
            <person name="Feldgarden M."/>
            <person name="Gevers D."/>
            <person name="Huys G."/>
            <person name="Walker B."/>
            <person name="Young S.K."/>
            <person name="Zeng Q."/>
            <person name="Gargeya S."/>
            <person name="Fitzgerald M."/>
            <person name="Haas B."/>
            <person name="Abouelleil A."/>
            <person name="Alvarado L."/>
            <person name="Arachchi H.M."/>
            <person name="Berlin A.M."/>
            <person name="Chapman S.B."/>
            <person name="Goldberg J."/>
            <person name="Griggs A."/>
            <person name="Gujja S."/>
            <person name="Hansen M."/>
            <person name="Howarth C."/>
            <person name="Imamovic A."/>
            <person name="Larimer J."/>
            <person name="McCowen C."/>
            <person name="Montmayeur A."/>
            <person name="Murphy C."/>
            <person name="Neiman D."/>
            <person name="Pearson M."/>
            <person name="Priest M."/>
            <person name="Roberts A."/>
            <person name="Saif S."/>
            <person name="Shea T."/>
            <person name="Sisk P."/>
            <person name="Sykes S."/>
            <person name="Wortman J."/>
            <person name="Nusbaum C."/>
            <person name="Birren B."/>
        </authorList>
    </citation>
    <scope>NUCLEOTIDE SEQUENCE [LARGE SCALE GENOMIC DNA]</scope>
    <source>
        <strain evidence="9 10">CCUG 37419</strain>
    </source>
</reference>
<feature type="domain" description="Translation initiation factor 3 C-terminal" evidence="7">
    <location>
        <begin position="97"/>
        <end position="181"/>
    </location>
</feature>
<dbReference type="PATRIC" id="fig|883112.3.peg.1491"/>
<evidence type="ECO:0000313" key="9">
    <source>
        <dbReference type="EMBL" id="EKB53741.1"/>
    </source>
</evidence>
<dbReference type="SUPFAM" id="SSF54364">
    <property type="entry name" value="Translation initiation factor IF3, N-terminal domain"/>
    <property type="match status" value="1"/>
</dbReference>
<dbReference type="eggNOG" id="COG0290">
    <property type="taxonomic scope" value="Bacteria"/>
</dbReference>
<dbReference type="GO" id="GO:0003743">
    <property type="term" value="F:translation initiation factor activity"/>
    <property type="evidence" value="ECO:0007669"/>
    <property type="project" value="UniProtKB-UniRule"/>
</dbReference>
<dbReference type="InterPro" id="IPR036788">
    <property type="entry name" value="T_IF-3_C_sf"/>
</dbReference>
<evidence type="ECO:0000256" key="2">
    <source>
        <dbReference type="ARBA" id="ARBA00022540"/>
    </source>
</evidence>
<evidence type="ECO:0000256" key="4">
    <source>
        <dbReference type="HAMAP-Rule" id="MF_00080"/>
    </source>
</evidence>
<evidence type="ECO:0000313" key="10">
    <source>
        <dbReference type="Proteomes" id="UP000005147"/>
    </source>
</evidence>
<keyword evidence="2 4" id="KW-0396">Initiation factor</keyword>
<evidence type="ECO:0000256" key="5">
    <source>
        <dbReference type="NCBIfam" id="TIGR00168"/>
    </source>
</evidence>
<comment type="function">
    <text evidence="4 6">IF-3 binds to the 30S ribosomal subunit and shifts the equilibrium between 70S ribosomes and their 50S and 30S subunits in favor of the free subunits, thus enhancing the availability of 30S subunits on which protein synthesis initiation begins.</text>
</comment>
<proteinExistence type="inferred from homology"/>
<comment type="similarity">
    <text evidence="1 4 6">Belongs to the IF-3 family.</text>
</comment>
<dbReference type="Proteomes" id="UP000005147">
    <property type="component" value="Unassembled WGS sequence"/>
</dbReference>
<dbReference type="HAMAP" id="MF_00080">
    <property type="entry name" value="IF_3"/>
    <property type="match status" value="1"/>
</dbReference>
<evidence type="ECO:0000259" key="7">
    <source>
        <dbReference type="Pfam" id="PF00707"/>
    </source>
</evidence>
<evidence type="ECO:0000256" key="6">
    <source>
        <dbReference type="RuleBase" id="RU000646"/>
    </source>
</evidence>
<dbReference type="GO" id="GO:0032790">
    <property type="term" value="P:ribosome disassembly"/>
    <property type="evidence" value="ECO:0007669"/>
    <property type="project" value="TreeGrafter"/>
</dbReference>
<dbReference type="AlphaFoldDB" id="K1LGK8"/>
<dbReference type="InterPro" id="IPR019814">
    <property type="entry name" value="Translation_initiation_fac_3_N"/>
</dbReference>
<dbReference type="EMBL" id="AGZE01000037">
    <property type="protein sequence ID" value="EKB53741.1"/>
    <property type="molecule type" value="Genomic_DNA"/>
</dbReference>
<dbReference type="InterPro" id="IPR001288">
    <property type="entry name" value="Translation_initiation_fac_3"/>
</dbReference>
<feature type="domain" description="Translation initiation factor 3 N-terminal" evidence="8">
    <location>
        <begin position="21"/>
        <end position="90"/>
    </location>
</feature>
<dbReference type="PANTHER" id="PTHR10938">
    <property type="entry name" value="TRANSLATION INITIATION FACTOR IF-3"/>
    <property type="match status" value="1"/>
</dbReference>
<keyword evidence="10" id="KW-1185">Reference proteome</keyword>
<evidence type="ECO:0000259" key="8">
    <source>
        <dbReference type="Pfam" id="PF05198"/>
    </source>
</evidence>
<dbReference type="Pfam" id="PF00707">
    <property type="entry name" value="IF3_C"/>
    <property type="match status" value="1"/>
</dbReference>
<evidence type="ECO:0000256" key="3">
    <source>
        <dbReference type="ARBA" id="ARBA00022917"/>
    </source>
</evidence>
<gene>
    <name evidence="4" type="primary">infC</name>
    <name evidence="9" type="ORF">HMPREF9707_01494</name>
</gene>
<dbReference type="InterPro" id="IPR019813">
    <property type="entry name" value="Translation_initiation_fac3_CS"/>
</dbReference>
<dbReference type="SUPFAM" id="SSF55200">
    <property type="entry name" value="Translation initiation factor IF3, C-terminal domain"/>
    <property type="match status" value="1"/>
</dbReference>
<sequence length="185" mass="21428">MLFILSKKIWRCRSIVKDLPINENIRARELRVIGDNGEQIGVKSLDDALTIAESFELDLVLVSPNAKPPVARIMDYGKYRYELQKKEKEQRKNQRVIAVKEIRLSPSIEEHDYQTKLRQAIRFLEKGDKVKVSIRFRGREITHKDIGKDVIEDFIDDTSEISVVESRPKMEGRSMFAIIAPSTDK</sequence>
<dbReference type="Gene3D" id="3.10.20.80">
    <property type="entry name" value="Translation initiation factor 3 (IF-3), N-terminal domain"/>
    <property type="match status" value="1"/>
</dbReference>
<dbReference type="GO" id="GO:0016020">
    <property type="term" value="C:membrane"/>
    <property type="evidence" value="ECO:0007669"/>
    <property type="project" value="TreeGrafter"/>
</dbReference>
<organism evidence="9 10">
    <name type="scientific">Falseniella ignava CCUG 37419</name>
    <dbReference type="NCBI Taxonomy" id="883112"/>
    <lineage>
        <taxon>Bacteria</taxon>
        <taxon>Bacillati</taxon>
        <taxon>Bacillota</taxon>
        <taxon>Bacilli</taxon>
        <taxon>Lactobacillales</taxon>
        <taxon>Aerococcaceae</taxon>
        <taxon>Falseniella</taxon>
    </lineage>
</organism>
<protein>
    <recommendedName>
        <fullName evidence="4 5">Translation initiation factor IF-3</fullName>
    </recommendedName>
</protein>
<dbReference type="GO" id="GO:0043022">
    <property type="term" value="F:ribosome binding"/>
    <property type="evidence" value="ECO:0007669"/>
    <property type="project" value="UniProtKB-ARBA"/>
</dbReference>
<comment type="caution">
    <text evidence="9">The sequence shown here is derived from an EMBL/GenBank/DDBJ whole genome shotgun (WGS) entry which is preliminary data.</text>
</comment>
<comment type="subcellular location">
    <subcellularLocation>
        <location evidence="4 6">Cytoplasm</location>
    </subcellularLocation>
</comment>
<dbReference type="InterPro" id="IPR036787">
    <property type="entry name" value="T_IF-3_N_sf"/>
</dbReference>
<evidence type="ECO:0000256" key="1">
    <source>
        <dbReference type="ARBA" id="ARBA00005439"/>
    </source>
</evidence>
<dbReference type="NCBIfam" id="TIGR00168">
    <property type="entry name" value="infC"/>
    <property type="match status" value="1"/>
</dbReference>
<dbReference type="Gene3D" id="3.30.110.10">
    <property type="entry name" value="Translation initiation factor 3 (IF-3), C-terminal domain"/>
    <property type="match status" value="1"/>
</dbReference>
<comment type="subunit">
    <text evidence="4 6">Monomer.</text>
</comment>
<dbReference type="HOGENOM" id="CLU_054919_3_2_9"/>